<dbReference type="AlphaFoldDB" id="A0A0G1EFA9"/>
<organism evidence="2 3">
    <name type="scientific">Candidatus Magasanikbacteria bacterium GW2011_GWE2_42_7</name>
    <dbReference type="NCBI Taxonomy" id="1619052"/>
    <lineage>
        <taxon>Bacteria</taxon>
        <taxon>Candidatus Magasanikiibacteriota</taxon>
    </lineage>
</organism>
<keyword evidence="1" id="KW-0812">Transmembrane</keyword>
<proteinExistence type="predicted"/>
<comment type="caution">
    <text evidence="2">The sequence shown here is derived from an EMBL/GenBank/DDBJ whole genome shotgun (WGS) entry which is preliminary data.</text>
</comment>
<name>A0A0G1EFA9_9BACT</name>
<evidence type="ECO:0000256" key="1">
    <source>
        <dbReference type="SAM" id="Phobius"/>
    </source>
</evidence>
<evidence type="ECO:0000313" key="3">
    <source>
        <dbReference type="Proteomes" id="UP000033867"/>
    </source>
</evidence>
<sequence length="143" mass="16074">MDKEKIDFEFLKIQMDSLHTSVRSKLAIVPQIAALSATVLVIATFSDELLQITGLFKASLSVLLALIPISLLFYLIEVHISIDKGVKIIEEITKAAPGELMKKVTEKQPKKIVLFNFLANYYPFFATILLSLVIVYTISQIWC</sequence>
<feature type="transmembrane region" description="Helical" evidence="1">
    <location>
        <begin position="58"/>
        <end position="76"/>
    </location>
</feature>
<dbReference type="EMBL" id="LCEK01000001">
    <property type="protein sequence ID" value="KKS73193.1"/>
    <property type="molecule type" value="Genomic_DNA"/>
</dbReference>
<reference evidence="2 3" key="1">
    <citation type="journal article" date="2015" name="Nature">
        <title>rRNA introns, odd ribosomes, and small enigmatic genomes across a large radiation of phyla.</title>
        <authorList>
            <person name="Brown C.T."/>
            <person name="Hug L.A."/>
            <person name="Thomas B.C."/>
            <person name="Sharon I."/>
            <person name="Castelle C.J."/>
            <person name="Singh A."/>
            <person name="Wilkins M.J."/>
            <person name="Williams K.H."/>
            <person name="Banfield J.F."/>
        </authorList>
    </citation>
    <scope>NUCLEOTIDE SEQUENCE [LARGE SCALE GENOMIC DNA]</scope>
</reference>
<dbReference type="Proteomes" id="UP000033867">
    <property type="component" value="Unassembled WGS sequence"/>
</dbReference>
<accession>A0A0G1EFA9</accession>
<evidence type="ECO:0000313" key="2">
    <source>
        <dbReference type="EMBL" id="KKS73193.1"/>
    </source>
</evidence>
<protein>
    <submittedName>
        <fullName evidence="2">Uncharacterized protein</fullName>
    </submittedName>
</protein>
<keyword evidence="1" id="KW-0472">Membrane</keyword>
<feature type="transmembrane region" description="Helical" evidence="1">
    <location>
        <begin position="112"/>
        <end position="138"/>
    </location>
</feature>
<gene>
    <name evidence="2" type="ORF">UV42_C0001G0008</name>
</gene>
<keyword evidence="1" id="KW-1133">Transmembrane helix</keyword>
<feature type="transmembrane region" description="Helical" evidence="1">
    <location>
        <begin position="26"/>
        <end position="46"/>
    </location>
</feature>